<dbReference type="PROSITE" id="PS50240">
    <property type="entry name" value="TRYPSIN_DOM"/>
    <property type="match status" value="1"/>
</dbReference>
<protein>
    <submittedName>
        <fullName evidence="3">Uncharacterized protein</fullName>
    </submittedName>
</protein>
<comment type="similarity">
    <text evidence="2">Belongs to the peptidase S1 family. CLIP subfamily.</text>
</comment>
<dbReference type="GO" id="GO:0006508">
    <property type="term" value="P:proteolysis"/>
    <property type="evidence" value="ECO:0007669"/>
    <property type="project" value="InterPro"/>
</dbReference>
<organism evidence="3 4">
    <name type="scientific">Anopheles arabiensis</name>
    <name type="common">Mosquito</name>
    <dbReference type="NCBI Taxonomy" id="7173"/>
    <lineage>
        <taxon>Eukaryota</taxon>
        <taxon>Metazoa</taxon>
        <taxon>Ecdysozoa</taxon>
        <taxon>Arthropoda</taxon>
        <taxon>Hexapoda</taxon>
        <taxon>Insecta</taxon>
        <taxon>Pterygota</taxon>
        <taxon>Neoptera</taxon>
        <taxon>Endopterygota</taxon>
        <taxon>Diptera</taxon>
        <taxon>Nematocera</taxon>
        <taxon>Culicoidea</taxon>
        <taxon>Culicidae</taxon>
        <taxon>Anophelinae</taxon>
        <taxon>Anopheles</taxon>
    </lineage>
</organism>
<dbReference type="PANTHER" id="PTHR24252">
    <property type="entry name" value="ACROSIN-RELATED"/>
    <property type="match status" value="1"/>
</dbReference>
<dbReference type="AlphaFoldDB" id="A0A2C9GSD1"/>
<dbReference type="PRINTS" id="PR00722">
    <property type="entry name" value="CHYMOTRYPSIN"/>
</dbReference>
<evidence type="ECO:0000313" key="4">
    <source>
        <dbReference type="Proteomes" id="UP000075840"/>
    </source>
</evidence>
<dbReference type="InterPro" id="IPR009003">
    <property type="entry name" value="Peptidase_S1_PA"/>
</dbReference>
<evidence type="ECO:0000256" key="2">
    <source>
        <dbReference type="ARBA" id="ARBA00024195"/>
    </source>
</evidence>
<dbReference type="VEuPathDB" id="VectorBase:AARA21_011841"/>
<sequence>MGRRRCATRWSVAVGVVPPVGAKAGLLVLVILLGAVTRSAGNFSFPTDPDILYEGDKCGLPGMRTGICQKAADCPQGIRANGARCEFSGNDPVVCCPTEAPGTGDGTSNRFTARIAKQECERFTSASATFTDHISGGAIEALRGEFPFVALVNFRAEEEEEEMKFTRCGASLIAPRFLLTAAHCLKDQNPVTVEIGFIQLNDSEKDVYEIKQVHLHEGHKSRRNDIALIELKKNVTYQQDVEPICLNTDRPEIGPSINLTVMGWGADGDGQRADKLMKGTVYEIPLDECVQRFRDVNQQISLGEDQLCALGEKVNDETTDACQGDSGGPLVMTVRQKFYLVGVVSTGAVCGSSLPGIYTRVSRYLEWIEQRVWGSPN</sequence>
<dbReference type="EMBL" id="APCN01001124">
    <property type="status" value="NOT_ANNOTATED_CDS"/>
    <property type="molecule type" value="Genomic_DNA"/>
</dbReference>
<dbReference type="PROSITE" id="PS00135">
    <property type="entry name" value="TRYPSIN_SER"/>
    <property type="match status" value="1"/>
</dbReference>
<evidence type="ECO:0000256" key="1">
    <source>
        <dbReference type="ARBA" id="ARBA00023157"/>
    </source>
</evidence>
<dbReference type="Proteomes" id="UP000075840">
    <property type="component" value="Unassembled WGS sequence"/>
</dbReference>
<dbReference type="InterPro" id="IPR001254">
    <property type="entry name" value="Trypsin_dom"/>
</dbReference>
<dbReference type="Gene3D" id="2.40.10.10">
    <property type="entry name" value="Trypsin-like serine proteases"/>
    <property type="match status" value="1"/>
</dbReference>
<dbReference type="SUPFAM" id="SSF50494">
    <property type="entry name" value="Trypsin-like serine proteases"/>
    <property type="match status" value="1"/>
</dbReference>
<dbReference type="InterPro" id="IPR033116">
    <property type="entry name" value="TRYPSIN_SER"/>
</dbReference>
<name>A0A2C9GSD1_ANOAR</name>
<keyword evidence="1" id="KW-1015">Disulfide bond</keyword>
<dbReference type="InterPro" id="IPR001314">
    <property type="entry name" value="Peptidase_S1A"/>
</dbReference>
<dbReference type="GO" id="GO:0004252">
    <property type="term" value="F:serine-type endopeptidase activity"/>
    <property type="evidence" value="ECO:0007669"/>
    <property type="project" value="InterPro"/>
</dbReference>
<dbReference type="InterPro" id="IPR043504">
    <property type="entry name" value="Peptidase_S1_PA_chymotrypsin"/>
</dbReference>
<dbReference type="EnsemblMetazoa" id="AARA017471-RB">
    <property type="protein sequence ID" value="AARA017471-PB"/>
    <property type="gene ID" value="AARA017471"/>
</dbReference>
<dbReference type="CDD" id="cd00190">
    <property type="entry name" value="Tryp_SPc"/>
    <property type="match status" value="1"/>
</dbReference>
<dbReference type="FunFam" id="2.40.10.10:FF:000068">
    <property type="entry name" value="transmembrane protease serine 2"/>
    <property type="match status" value="1"/>
</dbReference>
<reference evidence="3" key="1">
    <citation type="submission" date="2022-08" db="UniProtKB">
        <authorList>
            <consortium name="EnsemblMetazoa"/>
        </authorList>
    </citation>
    <scope>IDENTIFICATION</scope>
    <source>
        <strain evidence="3">Dongola</strain>
    </source>
</reference>
<proteinExistence type="inferred from homology"/>
<accession>A0A2C9GSD1</accession>
<evidence type="ECO:0000313" key="3">
    <source>
        <dbReference type="EnsemblMetazoa" id="AARA017471-PB"/>
    </source>
</evidence>
<dbReference type="SMART" id="SM00020">
    <property type="entry name" value="Tryp_SPc"/>
    <property type="match status" value="1"/>
</dbReference>
<dbReference type="VEuPathDB" id="VectorBase:AARA017471"/>
<keyword evidence="4" id="KW-1185">Reference proteome</keyword>
<dbReference type="PROSITE" id="PS00134">
    <property type="entry name" value="TRYPSIN_HIS"/>
    <property type="match status" value="1"/>
</dbReference>
<dbReference type="PANTHER" id="PTHR24252:SF7">
    <property type="entry name" value="HYALIN"/>
    <property type="match status" value="1"/>
</dbReference>
<dbReference type="InterPro" id="IPR018114">
    <property type="entry name" value="TRYPSIN_HIS"/>
</dbReference>
<dbReference type="Pfam" id="PF00089">
    <property type="entry name" value="Trypsin"/>
    <property type="match status" value="1"/>
</dbReference>